<evidence type="ECO:0000313" key="3">
    <source>
        <dbReference type="Proteomes" id="UP000024635"/>
    </source>
</evidence>
<sequence length="108" mass="11796">MVSGMGKRLGIADNLLCNVPRYPSQNFALERVQGIRSGVEVASHILARADPFQPCQKPLARSLSTENLNDWNGSARAHIYDATSTPGRMPCSPRDKRGRTGCCRRALG</sequence>
<dbReference type="EMBL" id="JARK01001348">
    <property type="protein sequence ID" value="EYC25321.1"/>
    <property type="molecule type" value="Genomic_DNA"/>
</dbReference>
<gene>
    <name evidence="2" type="primary">Acey_s0012.g1821</name>
    <name evidence="2" type="ORF">Y032_0012g1821</name>
</gene>
<evidence type="ECO:0000313" key="2">
    <source>
        <dbReference type="EMBL" id="EYC25321.1"/>
    </source>
</evidence>
<reference evidence="3" key="1">
    <citation type="journal article" date="2015" name="Nat. Genet.">
        <title>The genome and transcriptome of the zoonotic hookworm Ancylostoma ceylanicum identify infection-specific gene families.</title>
        <authorList>
            <person name="Schwarz E.M."/>
            <person name="Hu Y."/>
            <person name="Antoshechkin I."/>
            <person name="Miller M.M."/>
            <person name="Sternberg P.W."/>
            <person name="Aroian R.V."/>
        </authorList>
    </citation>
    <scope>NUCLEOTIDE SEQUENCE</scope>
    <source>
        <strain evidence="3">HY135</strain>
    </source>
</reference>
<organism evidence="2 3">
    <name type="scientific">Ancylostoma ceylanicum</name>
    <dbReference type="NCBI Taxonomy" id="53326"/>
    <lineage>
        <taxon>Eukaryota</taxon>
        <taxon>Metazoa</taxon>
        <taxon>Ecdysozoa</taxon>
        <taxon>Nematoda</taxon>
        <taxon>Chromadorea</taxon>
        <taxon>Rhabditida</taxon>
        <taxon>Rhabditina</taxon>
        <taxon>Rhabditomorpha</taxon>
        <taxon>Strongyloidea</taxon>
        <taxon>Ancylostomatidae</taxon>
        <taxon>Ancylostomatinae</taxon>
        <taxon>Ancylostoma</taxon>
    </lineage>
</organism>
<dbReference type="Proteomes" id="UP000024635">
    <property type="component" value="Unassembled WGS sequence"/>
</dbReference>
<evidence type="ECO:0000256" key="1">
    <source>
        <dbReference type="SAM" id="MobiDB-lite"/>
    </source>
</evidence>
<name>A0A016VDG9_9BILA</name>
<protein>
    <submittedName>
        <fullName evidence="2">Uncharacterized protein</fullName>
    </submittedName>
</protein>
<keyword evidence="3" id="KW-1185">Reference proteome</keyword>
<proteinExistence type="predicted"/>
<feature type="region of interest" description="Disordered" evidence="1">
    <location>
        <begin position="81"/>
        <end position="108"/>
    </location>
</feature>
<comment type="caution">
    <text evidence="2">The sequence shown here is derived from an EMBL/GenBank/DDBJ whole genome shotgun (WGS) entry which is preliminary data.</text>
</comment>
<accession>A0A016VDG9</accession>
<dbReference type="AlphaFoldDB" id="A0A016VDG9"/>